<evidence type="ECO:0000313" key="1">
    <source>
        <dbReference type="EMBL" id="MEQ2519924.1"/>
    </source>
</evidence>
<organism evidence="1 2">
    <name type="scientific">Ruthenibacterium intestinale</name>
    <dbReference type="NCBI Taxonomy" id="3133163"/>
    <lineage>
        <taxon>Bacteria</taxon>
        <taxon>Bacillati</taxon>
        <taxon>Bacillota</taxon>
        <taxon>Clostridia</taxon>
        <taxon>Eubacteriales</taxon>
        <taxon>Oscillospiraceae</taxon>
        <taxon>Ruthenibacterium</taxon>
    </lineage>
</organism>
<accession>A0ABV1GDK4</accession>
<proteinExistence type="predicted"/>
<dbReference type="RefSeq" id="WP_349215355.1">
    <property type="nucleotide sequence ID" value="NZ_JBBMFA010000074.1"/>
</dbReference>
<sequence length="153" mass="16396">MRLESTLTRRQVLERLRHGTREMQRKAPAAGELESRPTRDGFVLAWAPGPHKPRGLCLTAAVTETAGGCIIQGKFGPDPHTVHILRPVGALVWVAALAAALTSPDPAKTLCLAVGGLGVATALAWLAAHQLPRLLCPAAEQKVLEFVRHNLLK</sequence>
<evidence type="ECO:0000313" key="2">
    <source>
        <dbReference type="Proteomes" id="UP001477672"/>
    </source>
</evidence>
<dbReference type="Proteomes" id="UP001477672">
    <property type="component" value="Unassembled WGS sequence"/>
</dbReference>
<name>A0ABV1GDK4_9FIRM</name>
<protein>
    <submittedName>
        <fullName evidence="1">Uncharacterized protein</fullName>
    </submittedName>
</protein>
<dbReference type="EMBL" id="JBBMFA010000074">
    <property type="protein sequence ID" value="MEQ2519924.1"/>
    <property type="molecule type" value="Genomic_DNA"/>
</dbReference>
<comment type="caution">
    <text evidence="1">The sequence shown here is derived from an EMBL/GenBank/DDBJ whole genome shotgun (WGS) entry which is preliminary data.</text>
</comment>
<keyword evidence="2" id="KW-1185">Reference proteome</keyword>
<reference evidence="1 2" key="1">
    <citation type="submission" date="2024-03" db="EMBL/GenBank/DDBJ databases">
        <title>Human intestinal bacterial collection.</title>
        <authorList>
            <person name="Pauvert C."/>
            <person name="Hitch T.C.A."/>
            <person name="Clavel T."/>
        </authorList>
    </citation>
    <scope>NUCLEOTIDE SEQUENCE [LARGE SCALE GENOMIC DNA]</scope>
    <source>
        <strain evidence="1 2">CLA-JM-H11</strain>
    </source>
</reference>
<gene>
    <name evidence="1" type="ORF">WMO24_05680</name>
</gene>